<protein>
    <submittedName>
        <fullName evidence="1">Uncharacterized protein</fullName>
    </submittedName>
</protein>
<reference evidence="2" key="3">
    <citation type="journal article" date="2018" name="Mol. Plant Microbe Interact.">
        <title>Genome sequence resources for the wheat stripe rust pathogen (Puccinia striiformis f. sp. tritici) and the barley stripe rust pathogen (Puccinia striiformis f. sp. hordei).</title>
        <authorList>
            <person name="Xia C."/>
            <person name="Wang M."/>
            <person name="Yin C."/>
            <person name="Cornejo O.E."/>
            <person name="Hulbert S.H."/>
            <person name="Chen X."/>
        </authorList>
    </citation>
    <scope>NUCLEOTIDE SEQUENCE [LARGE SCALE GENOMIC DNA]</scope>
    <source>
        <strain evidence="2">93TX-2</strain>
    </source>
</reference>
<organism evidence="1 2">
    <name type="scientific">Puccinia striiformis</name>
    <dbReference type="NCBI Taxonomy" id="27350"/>
    <lineage>
        <taxon>Eukaryota</taxon>
        <taxon>Fungi</taxon>
        <taxon>Dikarya</taxon>
        <taxon>Basidiomycota</taxon>
        <taxon>Pucciniomycotina</taxon>
        <taxon>Pucciniomycetes</taxon>
        <taxon>Pucciniales</taxon>
        <taxon>Pucciniaceae</taxon>
        <taxon>Puccinia</taxon>
    </lineage>
</organism>
<proteinExistence type="predicted"/>
<feature type="non-terminal residue" evidence="1">
    <location>
        <position position="1"/>
    </location>
</feature>
<accession>A0A2S4WM40</accession>
<dbReference type="VEuPathDB" id="FungiDB:PSHT_00806"/>
<dbReference type="Proteomes" id="UP000238274">
    <property type="component" value="Unassembled WGS sequence"/>
</dbReference>
<reference evidence="2" key="2">
    <citation type="journal article" date="2018" name="BMC Genomics">
        <title>Genomic insights into host adaptation between the wheat stripe rust pathogen (Puccinia striiformis f. sp. tritici) and the barley stripe rust pathogen (Puccinia striiformis f. sp. hordei).</title>
        <authorList>
            <person name="Xia C."/>
            <person name="Wang M."/>
            <person name="Yin C."/>
            <person name="Cornejo O.E."/>
            <person name="Hulbert S.H."/>
            <person name="Chen X."/>
        </authorList>
    </citation>
    <scope>NUCLEOTIDE SEQUENCE [LARGE SCALE GENOMIC DNA]</scope>
    <source>
        <strain evidence="2">93TX-2</strain>
    </source>
</reference>
<dbReference type="EMBL" id="PKSM01000006">
    <property type="protein sequence ID" value="POW22804.1"/>
    <property type="molecule type" value="Genomic_DNA"/>
</dbReference>
<sequence length="87" mass="10164">TSPRFVLTPTSFDLTLTCEKQSLGWRVLWLDLHWIRQQTPPFLKGMIAELEPLFYQCQWCGVTYKKGEGTWGNLVKPSTMHPSSRRH</sequence>
<gene>
    <name evidence="1" type="ORF">PSHT_00806</name>
</gene>
<evidence type="ECO:0000313" key="2">
    <source>
        <dbReference type="Proteomes" id="UP000238274"/>
    </source>
</evidence>
<dbReference type="AlphaFoldDB" id="A0A2S4WM40"/>
<reference evidence="1 2" key="1">
    <citation type="submission" date="2017-12" db="EMBL/GenBank/DDBJ databases">
        <title>Gene loss provides genomic basis for host adaptation in cereal stripe rust fungi.</title>
        <authorList>
            <person name="Xia C."/>
        </authorList>
    </citation>
    <scope>NUCLEOTIDE SEQUENCE [LARGE SCALE GENOMIC DNA]</scope>
    <source>
        <strain evidence="1 2">93TX-2</strain>
    </source>
</reference>
<comment type="caution">
    <text evidence="1">The sequence shown here is derived from an EMBL/GenBank/DDBJ whole genome shotgun (WGS) entry which is preliminary data.</text>
</comment>
<feature type="non-terminal residue" evidence="1">
    <location>
        <position position="87"/>
    </location>
</feature>
<evidence type="ECO:0000313" key="1">
    <source>
        <dbReference type="EMBL" id="POW22804.1"/>
    </source>
</evidence>
<name>A0A2S4WM40_9BASI</name>
<keyword evidence="2" id="KW-1185">Reference proteome</keyword>